<organism evidence="1">
    <name type="scientific">marine metagenome</name>
    <dbReference type="NCBI Taxonomy" id="408172"/>
    <lineage>
        <taxon>unclassified sequences</taxon>
        <taxon>metagenomes</taxon>
        <taxon>ecological metagenomes</taxon>
    </lineage>
</organism>
<accession>A0A382M4F9</accession>
<gene>
    <name evidence="1" type="ORF">METZ01_LOCUS296610</name>
</gene>
<evidence type="ECO:0000313" key="1">
    <source>
        <dbReference type="EMBL" id="SVC43756.1"/>
    </source>
</evidence>
<dbReference type="EMBL" id="UINC01091185">
    <property type="protein sequence ID" value="SVC43756.1"/>
    <property type="molecule type" value="Genomic_DNA"/>
</dbReference>
<dbReference type="AlphaFoldDB" id="A0A382M4F9"/>
<reference evidence="1" key="1">
    <citation type="submission" date="2018-05" db="EMBL/GenBank/DDBJ databases">
        <authorList>
            <person name="Lanie J.A."/>
            <person name="Ng W.-L."/>
            <person name="Kazmierczak K.M."/>
            <person name="Andrzejewski T.M."/>
            <person name="Davidsen T.M."/>
            <person name="Wayne K.J."/>
            <person name="Tettelin H."/>
            <person name="Glass J.I."/>
            <person name="Rusch D."/>
            <person name="Podicherti R."/>
            <person name="Tsui H.-C.T."/>
            <person name="Winkler M.E."/>
        </authorList>
    </citation>
    <scope>NUCLEOTIDE SEQUENCE</scope>
</reference>
<sequence length="63" mass="7367">MFLIENKHLKTNITPFSFFPAVAHQEKPLARHAVLVFGERFRSENWDYLISNYLNHSSDSSQS</sequence>
<protein>
    <submittedName>
        <fullName evidence="1">Uncharacterized protein</fullName>
    </submittedName>
</protein>
<proteinExistence type="predicted"/>
<name>A0A382M4F9_9ZZZZ</name>